<evidence type="ECO:0000256" key="2">
    <source>
        <dbReference type="ARBA" id="ARBA00010448"/>
    </source>
</evidence>
<keyword evidence="9" id="KW-1185">Reference proteome</keyword>
<dbReference type="PRINTS" id="PR01360">
    <property type="entry name" value="INTRLEUKIN1X"/>
</dbReference>
<reference evidence="8 9" key="1">
    <citation type="journal article" date="2024" name="Proc. Natl. Acad. Sci. U.S.A.">
        <title>The genetic regulatory architecture and epigenomic basis for age-related changes in rattlesnake venom.</title>
        <authorList>
            <person name="Hogan M.P."/>
            <person name="Holding M.L."/>
            <person name="Nystrom G.S."/>
            <person name="Colston T.J."/>
            <person name="Bartlett D.A."/>
            <person name="Mason A.J."/>
            <person name="Ellsworth S.A."/>
            <person name="Rautsaw R.M."/>
            <person name="Lawrence K.C."/>
            <person name="Strickland J.L."/>
            <person name="He B."/>
            <person name="Fraser P."/>
            <person name="Margres M.J."/>
            <person name="Gilbert D.M."/>
            <person name="Gibbs H.L."/>
            <person name="Parkinson C.L."/>
            <person name="Rokyta D.R."/>
        </authorList>
    </citation>
    <scope>NUCLEOTIDE SEQUENCE [LARGE SCALE GENOMIC DNA]</scope>
    <source>
        <strain evidence="8">DRR0105</strain>
    </source>
</reference>
<dbReference type="Gene3D" id="2.80.10.50">
    <property type="match status" value="1"/>
</dbReference>
<feature type="compositionally biased region" description="Basic and acidic residues" evidence="7">
    <location>
        <begin position="101"/>
        <end position="111"/>
    </location>
</feature>
<dbReference type="GO" id="GO:0005615">
    <property type="term" value="C:extracellular space"/>
    <property type="evidence" value="ECO:0007669"/>
    <property type="project" value="InterPro"/>
</dbReference>
<gene>
    <name evidence="8" type="ORF">NXF25_014646</name>
</gene>
<keyword evidence="4" id="KW-0732">Signal</keyword>
<dbReference type="PANTHER" id="PTHR10078">
    <property type="entry name" value="INTERLEUKIN-1 FAMILY MEMBER"/>
    <property type="match status" value="1"/>
</dbReference>
<keyword evidence="3 6" id="KW-0964">Secreted</keyword>
<feature type="region of interest" description="Disordered" evidence="7">
    <location>
        <begin position="303"/>
        <end position="380"/>
    </location>
</feature>
<feature type="region of interest" description="Disordered" evidence="7">
    <location>
        <begin position="92"/>
        <end position="126"/>
    </location>
</feature>
<comment type="function">
    <text evidence="5">Anti-inflammatory antagonist of interleukin-1 family of proinflammatory cytokines such as interleukin-1beta/IL1B and interleukin-1alpha/IL1A. Protects from immune dysregulation and uncontrolled systemic inflammation triggered by IL1 for a range of innate stimulatory agents such as pathogens.</text>
</comment>
<name>A0AAW1AZA9_CROAD</name>
<proteinExistence type="inferred from homology"/>
<dbReference type="SUPFAM" id="SSF50353">
    <property type="entry name" value="Cytokine"/>
    <property type="match status" value="1"/>
</dbReference>
<feature type="compositionally biased region" description="Basic and acidic residues" evidence="7">
    <location>
        <begin position="420"/>
        <end position="429"/>
    </location>
</feature>
<dbReference type="AlphaFoldDB" id="A0AAW1AZA9"/>
<evidence type="ECO:0000313" key="8">
    <source>
        <dbReference type="EMBL" id="KAK9395300.1"/>
    </source>
</evidence>
<dbReference type="GO" id="GO:0010628">
    <property type="term" value="P:positive regulation of gene expression"/>
    <property type="evidence" value="ECO:0007669"/>
    <property type="project" value="TreeGrafter"/>
</dbReference>
<keyword evidence="8" id="KW-0675">Receptor</keyword>
<evidence type="ECO:0000256" key="6">
    <source>
        <dbReference type="RuleBase" id="RU003753"/>
    </source>
</evidence>
<evidence type="ECO:0000256" key="3">
    <source>
        <dbReference type="ARBA" id="ARBA00022525"/>
    </source>
</evidence>
<dbReference type="GO" id="GO:0005125">
    <property type="term" value="F:cytokine activity"/>
    <property type="evidence" value="ECO:0007669"/>
    <property type="project" value="UniProtKB-UniRule"/>
</dbReference>
<comment type="subcellular location">
    <subcellularLocation>
        <location evidence="1 6">Secreted</location>
    </subcellularLocation>
</comment>
<accession>A0AAW1AZA9</accession>
<evidence type="ECO:0000256" key="4">
    <source>
        <dbReference type="ARBA" id="ARBA00022729"/>
    </source>
</evidence>
<dbReference type="InterPro" id="IPR008996">
    <property type="entry name" value="IL1/FGF"/>
</dbReference>
<comment type="similarity">
    <text evidence="2 6">Belongs to the IL-1 family.</text>
</comment>
<dbReference type="PANTHER" id="PTHR10078:SF28">
    <property type="entry name" value="INTERLEUKIN-1 RECEPTOR ANTAGONIST PROTEIN"/>
    <property type="match status" value="1"/>
</dbReference>
<dbReference type="GO" id="GO:0002437">
    <property type="term" value="P:inflammatory response to antigenic stimulus"/>
    <property type="evidence" value="ECO:0007669"/>
    <property type="project" value="TreeGrafter"/>
</dbReference>
<dbReference type="GO" id="GO:0019221">
    <property type="term" value="P:cytokine-mediated signaling pathway"/>
    <property type="evidence" value="ECO:0007669"/>
    <property type="project" value="TreeGrafter"/>
</dbReference>
<evidence type="ECO:0000313" key="9">
    <source>
        <dbReference type="Proteomes" id="UP001474421"/>
    </source>
</evidence>
<dbReference type="InterPro" id="IPR000975">
    <property type="entry name" value="IL-1_fam"/>
</dbReference>
<feature type="compositionally biased region" description="Low complexity" evidence="7">
    <location>
        <begin position="201"/>
        <end position="219"/>
    </location>
</feature>
<dbReference type="InterPro" id="IPR003297">
    <property type="entry name" value="IL-1RA/IL-36"/>
</dbReference>
<feature type="compositionally biased region" description="Basic and acidic residues" evidence="7">
    <location>
        <begin position="260"/>
        <end position="272"/>
    </location>
</feature>
<dbReference type="Proteomes" id="UP001474421">
    <property type="component" value="Unassembled WGS sequence"/>
</dbReference>
<dbReference type="GO" id="GO:0005149">
    <property type="term" value="F:interleukin-1 receptor binding"/>
    <property type="evidence" value="ECO:0007669"/>
    <property type="project" value="UniProtKB-UniRule"/>
</dbReference>
<evidence type="ECO:0000256" key="1">
    <source>
        <dbReference type="ARBA" id="ARBA00004613"/>
    </source>
</evidence>
<sequence>MEEKIFWVHNRAFGQENFPVILSIQGGKSCLACSPGSPPELQLESINITDLCKDKEASTRFTFFVANKDGIWRFESAANPGWFLCTSRQDERVKGPTGGKYSKEEPQKKPLEGLGLWKPSQMPPQSFLTEDQLWSGEAESQGQEAPSVPLGLWGEGLVSPLEAPPRWACTRKGNAELSPKFRASSDRWGCPASQSRDLRARAPQGPPGAASGRGPFAAPGGAGGGEPALLGQPPAPAGIAGSPGVTGRRVGFPAGAPAREASRDPVGHGAEERGCGAAFLGEAGLVLGRRGGRKCCRLAGRGEAGPAVVSGHRGRPGGLSRGGAAPPPPLPPSGSGRRPLRREEPRLRRAGLVETASREPAEPAPPKGAEGRAGRHSLCAPIPTGQRFWALAGLRPRPWRLRAPRAVGRKGAHPRFLGGKVKDEAGRGS</sequence>
<organism evidence="8 9">
    <name type="scientific">Crotalus adamanteus</name>
    <name type="common">Eastern diamondback rattlesnake</name>
    <dbReference type="NCBI Taxonomy" id="8729"/>
    <lineage>
        <taxon>Eukaryota</taxon>
        <taxon>Metazoa</taxon>
        <taxon>Chordata</taxon>
        <taxon>Craniata</taxon>
        <taxon>Vertebrata</taxon>
        <taxon>Euteleostomi</taxon>
        <taxon>Lepidosauria</taxon>
        <taxon>Squamata</taxon>
        <taxon>Bifurcata</taxon>
        <taxon>Unidentata</taxon>
        <taxon>Episquamata</taxon>
        <taxon>Toxicofera</taxon>
        <taxon>Serpentes</taxon>
        <taxon>Colubroidea</taxon>
        <taxon>Viperidae</taxon>
        <taxon>Crotalinae</taxon>
        <taxon>Crotalus</taxon>
    </lineage>
</organism>
<feature type="region of interest" description="Disordered" evidence="7">
    <location>
        <begin position="405"/>
        <end position="429"/>
    </location>
</feature>
<feature type="region of interest" description="Disordered" evidence="7">
    <location>
        <begin position="178"/>
        <end position="272"/>
    </location>
</feature>
<dbReference type="EMBL" id="JAOTOJ010000010">
    <property type="protein sequence ID" value="KAK9395300.1"/>
    <property type="molecule type" value="Genomic_DNA"/>
</dbReference>
<dbReference type="Pfam" id="PF00340">
    <property type="entry name" value="IL1"/>
    <property type="match status" value="1"/>
</dbReference>
<evidence type="ECO:0000256" key="5">
    <source>
        <dbReference type="ARBA" id="ARBA00034096"/>
    </source>
</evidence>
<dbReference type="SMART" id="SM00125">
    <property type="entry name" value="IL1"/>
    <property type="match status" value="1"/>
</dbReference>
<protein>
    <recommendedName>
        <fullName evidence="6">Interleukin-1</fullName>
    </recommendedName>
</protein>
<dbReference type="GO" id="GO:0071222">
    <property type="term" value="P:cellular response to lipopolysaccharide"/>
    <property type="evidence" value="ECO:0007669"/>
    <property type="project" value="TreeGrafter"/>
</dbReference>
<evidence type="ECO:0000256" key="7">
    <source>
        <dbReference type="SAM" id="MobiDB-lite"/>
    </source>
</evidence>
<comment type="caution">
    <text evidence="8">The sequence shown here is derived from an EMBL/GenBank/DDBJ whole genome shotgun (WGS) entry which is preliminary data.</text>
</comment>
<feature type="compositionally biased region" description="Low complexity" evidence="7">
    <location>
        <begin position="227"/>
        <end position="243"/>
    </location>
</feature>
<dbReference type="PRINTS" id="PR00264">
    <property type="entry name" value="INTERLEUKIN1"/>
</dbReference>